<sequence length="179" mass="19785">ACTFDDSTTSQIISTGTLTDGHSIADDGDAVAAVAGYSYSGAYSRDGCDDDSGKPCDAPPSYLTYDPLSFVFDNLEGRGSKKNTADYISNFIFRSYPVRYGQTVASVSMDANDNFDMIQKCQELVNGDVVESCIDILPGFEWGVFILSVLLALFIILVWLWGAKYKETWQEEYNSRHEK</sequence>
<feature type="transmembrane region" description="Helical" evidence="1">
    <location>
        <begin position="142"/>
        <end position="161"/>
    </location>
</feature>
<accession>A0ABQ5JVL7</accession>
<gene>
    <name evidence="2" type="ORF">ADUPG1_010318</name>
</gene>
<evidence type="ECO:0000313" key="3">
    <source>
        <dbReference type="Proteomes" id="UP001057375"/>
    </source>
</evidence>
<protein>
    <submittedName>
        <fullName evidence="2">Uncharacterized protein</fullName>
    </submittedName>
</protein>
<dbReference type="Proteomes" id="UP001057375">
    <property type="component" value="Unassembled WGS sequence"/>
</dbReference>
<evidence type="ECO:0000256" key="1">
    <source>
        <dbReference type="SAM" id="Phobius"/>
    </source>
</evidence>
<name>A0ABQ5JVL7_9EUKA</name>
<keyword evidence="1" id="KW-0472">Membrane</keyword>
<keyword evidence="1" id="KW-0812">Transmembrane</keyword>
<reference evidence="2" key="1">
    <citation type="submission" date="2022-03" db="EMBL/GenBank/DDBJ databases">
        <title>Draft genome sequence of Aduncisulcus paluster, a free-living microaerophilic Fornicata.</title>
        <authorList>
            <person name="Yuyama I."/>
            <person name="Kume K."/>
            <person name="Tamura T."/>
            <person name="Inagaki Y."/>
            <person name="Hashimoto T."/>
        </authorList>
    </citation>
    <scope>NUCLEOTIDE SEQUENCE</scope>
    <source>
        <strain evidence="2">NY0171</strain>
    </source>
</reference>
<keyword evidence="1" id="KW-1133">Transmembrane helix</keyword>
<organism evidence="2 3">
    <name type="scientific">Aduncisulcus paluster</name>
    <dbReference type="NCBI Taxonomy" id="2918883"/>
    <lineage>
        <taxon>Eukaryota</taxon>
        <taxon>Metamonada</taxon>
        <taxon>Carpediemonas-like organisms</taxon>
        <taxon>Aduncisulcus</taxon>
    </lineage>
</organism>
<keyword evidence="3" id="KW-1185">Reference proteome</keyword>
<comment type="caution">
    <text evidence="2">The sequence shown here is derived from an EMBL/GenBank/DDBJ whole genome shotgun (WGS) entry which is preliminary data.</text>
</comment>
<feature type="non-terminal residue" evidence="2">
    <location>
        <position position="1"/>
    </location>
</feature>
<dbReference type="EMBL" id="BQXS01011535">
    <property type="protein sequence ID" value="GKT13711.1"/>
    <property type="molecule type" value="Genomic_DNA"/>
</dbReference>
<proteinExistence type="predicted"/>
<evidence type="ECO:0000313" key="2">
    <source>
        <dbReference type="EMBL" id="GKT13711.1"/>
    </source>
</evidence>